<dbReference type="AlphaFoldDB" id="A0A8J1IU98"/>
<evidence type="ECO:0000313" key="2">
    <source>
        <dbReference type="Proteomes" id="UP000008143"/>
    </source>
</evidence>
<proteinExistence type="predicted"/>
<sequence>MVSTFPEAVSGAPIRCVPTNIKLPVQGAPGGGGPCRIRILFTKPPFIHSPRKGETPMLKISAHKGGFSRRRLYLIKMFTKSTTGFINFQENKYFPDIKCESDWESNYLPGPTLIQNCIKGPVPQSHIPAAPGGTDRPIPPPTAAPGGTDRPIPPCSTRRHRQTHSPLQHPEAPTDPFPLQHPEAPTDPFPLAAPGGTDRPIPPCSTRRHRQTHSPLQHPEAPTDPFPPAAPGGTDRPIPPAERKWKVERVNGNSRQGIVSASPSALLKMIDTFDRPPEASAVGPYAGAGTYANGFKIAPGKWIPKAGAYAGAGVGKARAAVSVLEAEAKGPNASAGAEVSAFGAGAMAKAEVGSVSATAGPLSATLGLGVNTGVQVGLDGVETKIFGTGVTLGPRPSISFVGSEVACVIS</sequence>
<dbReference type="Proteomes" id="UP000008143">
    <property type="component" value="Chromosome 9"/>
</dbReference>
<dbReference type="OrthoDB" id="2333662at2759"/>
<feature type="region of interest" description="Disordered" evidence="1">
    <location>
        <begin position="124"/>
        <end position="235"/>
    </location>
</feature>
<reference evidence="3" key="1">
    <citation type="submission" date="2025-08" db="UniProtKB">
        <authorList>
            <consortium name="RefSeq"/>
        </authorList>
    </citation>
    <scope>IDENTIFICATION</scope>
    <source>
        <strain evidence="3">Nigerian</strain>
        <tissue evidence="3">Liver and blood</tissue>
    </source>
</reference>
<dbReference type="AGR" id="Xenbase:XB-GENE-29092847"/>
<dbReference type="RefSeq" id="XP_031749163.1">
    <property type="nucleotide sequence ID" value="XM_031893303.1"/>
</dbReference>
<evidence type="ECO:0000313" key="4">
    <source>
        <dbReference type="Xenbase" id="XB-GENE-29092847"/>
    </source>
</evidence>
<evidence type="ECO:0000313" key="3">
    <source>
        <dbReference type="RefSeq" id="XP_031749163.1"/>
    </source>
</evidence>
<protein>
    <submittedName>
        <fullName evidence="3">Vegetative cell wall protein gp1-like</fullName>
    </submittedName>
</protein>
<organism evidence="2 3">
    <name type="scientific">Xenopus tropicalis</name>
    <name type="common">Western clawed frog</name>
    <name type="synonym">Silurana tropicalis</name>
    <dbReference type="NCBI Taxonomy" id="8364"/>
    <lineage>
        <taxon>Eukaryota</taxon>
        <taxon>Metazoa</taxon>
        <taxon>Chordata</taxon>
        <taxon>Craniata</taxon>
        <taxon>Vertebrata</taxon>
        <taxon>Euteleostomi</taxon>
        <taxon>Amphibia</taxon>
        <taxon>Batrachia</taxon>
        <taxon>Anura</taxon>
        <taxon>Pipoidea</taxon>
        <taxon>Pipidae</taxon>
        <taxon>Xenopodinae</taxon>
        <taxon>Xenopus</taxon>
        <taxon>Silurana</taxon>
    </lineage>
</organism>
<dbReference type="KEGG" id="xtr:116407622"/>
<dbReference type="GeneID" id="116407622"/>
<keyword evidence="2" id="KW-1185">Reference proteome</keyword>
<name>A0A8J1IU98_XENTR</name>
<accession>A0A8J1IU98</accession>
<gene>
    <name evidence="3 4" type="primary">LOC116407622</name>
</gene>
<dbReference type="Xenbase" id="XB-GENE-29092847">
    <property type="gene designation" value="LOC116407622"/>
</dbReference>
<evidence type="ECO:0000256" key="1">
    <source>
        <dbReference type="SAM" id="MobiDB-lite"/>
    </source>
</evidence>